<dbReference type="AlphaFoldDB" id="A0AAN9LVE0"/>
<comment type="caution">
    <text evidence="1">The sequence shown here is derived from an EMBL/GenBank/DDBJ whole genome shotgun (WGS) entry which is preliminary data.</text>
</comment>
<sequence length="73" mass="7950">MVHDVVIGSSSKELEKCWGFAATFVEVIIADFMTADDQFAAKGHAARKCGLYNGTRIIMQLASHVIEAKGHKV</sequence>
<dbReference type="Proteomes" id="UP001367508">
    <property type="component" value="Unassembled WGS sequence"/>
</dbReference>
<proteinExistence type="predicted"/>
<organism evidence="1 2">
    <name type="scientific">Canavalia gladiata</name>
    <name type="common">Sword bean</name>
    <name type="synonym">Dolichos gladiatus</name>
    <dbReference type="NCBI Taxonomy" id="3824"/>
    <lineage>
        <taxon>Eukaryota</taxon>
        <taxon>Viridiplantae</taxon>
        <taxon>Streptophyta</taxon>
        <taxon>Embryophyta</taxon>
        <taxon>Tracheophyta</taxon>
        <taxon>Spermatophyta</taxon>
        <taxon>Magnoliopsida</taxon>
        <taxon>eudicotyledons</taxon>
        <taxon>Gunneridae</taxon>
        <taxon>Pentapetalae</taxon>
        <taxon>rosids</taxon>
        <taxon>fabids</taxon>
        <taxon>Fabales</taxon>
        <taxon>Fabaceae</taxon>
        <taxon>Papilionoideae</taxon>
        <taxon>50 kb inversion clade</taxon>
        <taxon>NPAAA clade</taxon>
        <taxon>indigoferoid/millettioid clade</taxon>
        <taxon>Phaseoleae</taxon>
        <taxon>Canavalia</taxon>
    </lineage>
</organism>
<evidence type="ECO:0000313" key="2">
    <source>
        <dbReference type="Proteomes" id="UP001367508"/>
    </source>
</evidence>
<dbReference type="EMBL" id="JAYMYQ010000004">
    <property type="protein sequence ID" value="KAK7340328.1"/>
    <property type="molecule type" value="Genomic_DNA"/>
</dbReference>
<reference evidence="1 2" key="1">
    <citation type="submission" date="2024-01" db="EMBL/GenBank/DDBJ databases">
        <title>The genomes of 5 underutilized Papilionoideae crops provide insights into root nodulation and disease resistanc.</title>
        <authorList>
            <person name="Jiang F."/>
        </authorList>
    </citation>
    <scope>NUCLEOTIDE SEQUENCE [LARGE SCALE GENOMIC DNA]</scope>
    <source>
        <strain evidence="1">LVBAO_FW01</strain>
        <tissue evidence="1">Leaves</tissue>
    </source>
</reference>
<keyword evidence="2" id="KW-1185">Reference proteome</keyword>
<accession>A0AAN9LVE0</accession>
<name>A0AAN9LVE0_CANGL</name>
<gene>
    <name evidence="1" type="ORF">VNO77_21030</name>
</gene>
<evidence type="ECO:0000313" key="1">
    <source>
        <dbReference type="EMBL" id="KAK7340328.1"/>
    </source>
</evidence>
<protein>
    <submittedName>
        <fullName evidence="1">Uncharacterized protein</fullName>
    </submittedName>
</protein>